<dbReference type="GO" id="GO:0061630">
    <property type="term" value="F:ubiquitin protein ligase activity"/>
    <property type="evidence" value="ECO:0007669"/>
    <property type="project" value="TreeGrafter"/>
</dbReference>
<dbReference type="Gene3D" id="2.40.100.10">
    <property type="entry name" value="Cyclophilin-like"/>
    <property type="match status" value="1"/>
</dbReference>
<dbReference type="OrthoDB" id="407558at2759"/>
<dbReference type="EC" id="5.2.1.8" evidence="4"/>
<keyword evidence="3 4" id="KW-0413">Isomerase</keyword>
<feature type="domain" description="PPIase cyclophilin-type" evidence="5">
    <location>
        <begin position="1"/>
        <end position="128"/>
    </location>
</feature>
<comment type="catalytic activity">
    <reaction evidence="1 4">
        <text>[protein]-peptidylproline (omega=180) = [protein]-peptidylproline (omega=0)</text>
        <dbReference type="Rhea" id="RHEA:16237"/>
        <dbReference type="Rhea" id="RHEA-COMP:10747"/>
        <dbReference type="Rhea" id="RHEA-COMP:10748"/>
        <dbReference type="ChEBI" id="CHEBI:83833"/>
        <dbReference type="ChEBI" id="CHEBI:83834"/>
        <dbReference type="EC" id="5.2.1.8"/>
    </reaction>
</comment>
<protein>
    <recommendedName>
        <fullName evidence="4">Peptidyl-prolyl cis-trans isomerase</fullName>
        <shortName evidence="4">PPIase</shortName>
        <ecNumber evidence="4">5.2.1.8</ecNumber>
    </recommendedName>
</protein>
<dbReference type="SUPFAM" id="SSF50891">
    <property type="entry name" value="Cyclophilin-like"/>
    <property type="match status" value="1"/>
</dbReference>
<dbReference type="EMBL" id="KN881419">
    <property type="protein sequence ID" value="KIY60640.1"/>
    <property type="molecule type" value="Genomic_DNA"/>
</dbReference>
<comment type="function">
    <text evidence="4">PPIases accelerate the folding of proteins. It catalyzes the cis-trans isomerization of proline imidic peptide bonds in oligopeptides.</text>
</comment>
<organism evidence="6 7">
    <name type="scientific">Cylindrobasidium torrendii FP15055 ss-10</name>
    <dbReference type="NCBI Taxonomy" id="1314674"/>
    <lineage>
        <taxon>Eukaryota</taxon>
        <taxon>Fungi</taxon>
        <taxon>Dikarya</taxon>
        <taxon>Basidiomycota</taxon>
        <taxon>Agaricomycotina</taxon>
        <taxon>Agaricomycetes</taxon>
        <taxon>Agaricomycetidae</taxon>
        <taxon>Agaricales</taxon>
        <taxon>Marasmiineae</taxon>
        <taxon>Physalacriaceae</taxon>
        <taxon>Cylindrobasidium</taxon>
    </lineage>
</organism>
<evidence type="ECO:0000256" key="3">
    <source>
        <dbReference type="ARBA" id="ARBA00023235"/>
    </source>
</evidence>
<dbReference type="PIRSF" id="PIRSF001467">
    <property type="entry name" value="Peptidylpro_ismrse"/>
    <property type="match status" value="1"/>
</dbReference>
<dbReference type="PROSITE" id="PS50072">
    <property type="entry name" value="CSA_PPIASE_2"/>
    <property type="match status" value="1"/>
</dbReference>
<proteinExistence type="inferred from homology"/>
<evidence type="ECO:0000259" key="5">
    <source>
        <dbReference type="PROSITE" id="PS50072"/>
    </source>
</evidence>
<feature type="non-terminal residue" evidence="6">
    <location>
        <position position="128"/>
    </location>
</feature>
<dbReference type="AlphaFoldDB" id="A0A0D7ARH8"/>
<feature type="non-terminal residue" evidence="6">
    <location>
        <position position="1"/>
    </location>
</feature>
<dbReference type="STRING" id="1314674.A0A0D7ARH8"/>
<keyword evidence="7" id="KW-1185">Reference proteome</keyword>
<dbReference type="Proteomes" id="UP000054007">
    <property type="component" value="Unassembled WGS sequence"/>
</dbReference>
<comment type="similarity">
    <text evidence="4">Belongs to the cyclophilin-type PPIase family.</text>
</comment>
<dbReference type="GO" id="GO:0071013">
    <property type="term" value="C:catalytic step 2 spliceosome"/>
    <property type="evidence" value="ECO:0007669"/>
    <property type="project" value="TreeGrafter"/>
</dbReference>
<dbReference type="GO" id="GO:0003755">
    <property type="term" value="F:peptidyl-prolyl cis-trans isomerase activity"/>
    <property type="evidence" value="ECO:0007669"/>
    <property type="project" value="UniProtKB-UniRule"/>
</dbReference>
<dbReference type="PANTHER" id="PTHR45625:SF1">
    <property type="entry name" value="RING-TYPE E3 UBIQUITIN-PROTEIN LIGASE PPIL2"/>
    <property type="match status" value="1"/>
</dbReference>
<dbReference type="PANTHER" id="PTHR45625">
    <property type="entry name" value="PEPTIDYL-PROLYL CIS-TRANS ISOMERASE-RELATED"/>
    <property type="match status" value="1"/>
</dbReference>
<dbReference type="InterPro" id="IPR024936">
    <property type="entry name" value="Cyclophilin-type_PPIase"/>
</dbReference>
<reference evidence="6 7" key="1">
    <citation type="journal article" date="2015" name="Fungal Genet. Biol.">
        <title>Evolution of novel wood decay mechanisms in Agaricales revealed by the genome sequences of Fistulina hepatica and Cylindrobasidium torrendii.</title>
        <authorList>
            <person name="Floudas D."/>
            <person name="Held B.W."/>
            <person name="Riley R."/>
            <person name="Nagy L.G."/>
            <person name="Koehler G."/>
            <person name="Ransdell A.S."/>
            <person name="Younus H."/>
            <person name="Chow J."/>
            <person name="Chiniquy J."/>
            <person name="Lipzen A."/>
            <person name="Tritt A."/>
            <person name="Sun H."/>
            <person name="Haridas S."/>
            <person name="LaButti K."/>
            <person name="Ohm R.A."/>
            <person name="Kues U."/>
            <person name="Blanchette R.A."/>
            <person name="Grigoriev I.V."/>
            <person name="Minto R.E."/>
            <person name="Hibbett D.S."/>
        </authorList>
    </citation>
    <scope>NUCLEOTIDE SEQUENCE [LARGE SCALE GENOMIC DNA]</scope>
    <source>
        <strain evidence="6 7">FP15055 ss-10</strain>
    </source>
</reference>
<dbReference type="GO" id="GO:0000209">
    <property type="term" value="P:protein polyubiquitination"/>
    <property type="evidence" value="ECO:0007669"/>
    <property type="project" value="TreeGrafter"/>
</dbReference>
<dbReference type="Pfam" id="PF00160">
    <property type="entry name" value="Pro_isomerase"/>
    <property type="match status" value="1"/>
</dbReference>
<evidence type="ECO:0000256" key="4">
    <source>
        <dbReference type="RuleBase" id="RU363019"/>
    </source>
</evidence>
<evidence type="ECO:0000256" key="2">
    <source>
        <dbReference type="ARBA" id="ARBA00023110"/>
    </source>
</evidence>
<dbReference type="InterPro" id="IPR029000">
    <property type="entry name" value="Cyclophilin-like_dom_sf"/>
</dbReference>
<evidence type="ECO:0000256" key="1">
    <source>
        <dbReference type="ARBA" id="ARBA00000971"/>
    </source>
</evidence>
<evidence type="ECO:0000313" key="6">
    <source>
        <dbReference type="EMBL" id="KIY60640.1"/>
    </source>
</evidence>
<dbReference type="InterPro" id="IPR002130">
    <property type="entry name" value="Cyclophilin-type_PPIase_dom"/>
</dbReference>
<keyword evidence="2 4" id="KW-0697">Rotamase</keyword>
<dbReference type="InterPro" id="IPR044666">
    <property type="entry name" value="Cyclophilin_A-like"/>
</dbReference>
<sequence length="128" mass="14829">VYCDKAPKTCYNFLQLARQGEYDNWLFHRLHDLEWRSHWDRLWGCWGTPFRDEYDTKGAATYDGRGMLAMADKGPGTNGSQFQLTFRATPNLDNKHTVFGKLVGGDNVLKRRPSKLERSDRRSRCASP</sequence>
<name>A0A0D7ARH8_9AGAR</name>
<dbReference type="PRINTS" id="PR00153">
    <property type="entry name" value="CSAPPISMRASE"/>
</dbReference>
<evidence type="ECO:0000313" key="7">
    <source>
        <dbReference type="Proteomes" id="UP000054007"/>
    </source>
</evidence>
<accession>A0A0D7ARH8</accession>
<gene>
    <name evidence="6" type="ORF">CYLTODRAFT_334916</name>
</gene>